<feature type="compositionally biased region" description="Basic and acidic residues" evidence="1">
    <location>
        <begin position="351"/>
        <end position="367"/>
    </location>
</feature>
<organism evidence="2">
    <name type="scientific">Ditylum brightwellii</name>
    <dbReference type="NCBI Taxonomy" id="49249"/>
    <lineage>
        <taxon>Eukaryota</taxon>
        <taxon>Sar</taxon>
        <taxon>Stramenopiles</taxon>
        <taxon>Ochrophyta</taxon>
        <taxon>Bacillariophyta</taxon>
        <taxon>Mediophyceae</taxon>
        <taxon>Lithodesmiophycidae</taxon>
        <taxon>Lithodesmiales</taxon>
        <taxon>Lithodesmiaceae</taxon>
        <taxon>Ditylum</taxon>
    </lineage>
</organism>
<feature type="compositionally biased region" description="Basic and acidic residues" evidence="1">
    <location>
        <begin position="334"/>
        <end position="343"/>
    </location>
</feature>
<proteinExistence type="predicted"/>
<gene>
    <name evidence="2" type="ORF">DBRI1063_LOCUS3666</name>
</gene>
<dbReference type="EMBL" id="HBGN01005674">
    <property type="protein sequence ID" value="CAD9317258.1"/>
    <property type="molecule type" value="Transcribed_RNA"/>
</dbReference>
<accession>A0A7S1YRU1</accession>
<evidence type="ECO:0000313" key="2">
    <source>
        <dbReference type="EMBL" id="CAD9317258.1"/>
    </source>
</evidence>
<feature type="compositionally biased region" description="Basic residues" evidence="1">
    <location>
        <begin position="315"/>
        <end position="327"/>
    </location>
</feature>
<reference evidence="2" key="1">
    <citation type="submission" date="2021-01" db="EMBL/GenBank/DDBJ databases">
        <authorList>
            <person name="Corre E."/>
            <person name="Pelletier E."/>
            <person name="Niang G."/>
            <person name="Scheremetjew M."/>
            <person name="Finn R."/>
            <person name="Kale V."/>
            <person name="Holt S."/>
            <person name="Cochrane G."/>
            <person name="Meng A."/>
            <person name="Brown T."/>
            <person name="Cohen L."/>
        </authorList>
    </citation>
    <scope>NUCLEOTIDE SEQUENCE</scope>
    <source>
        <strain evidence="2">Pop2</strain>
    </source>
</reference>
<protein>
    <submittedName>
        <fullName evidence="2">Uncharacterized protein</fullName>
    </submittedName>
</protein>
<sequence length="387" mass="43987">MVDAAEQPPLPPLPPPPPAPAGTSAQVVCKLISPVKKLHREWTKTHVKKRGLIPEEAGHKECLAFIQELLDSLPPEGKCTDLEHPSQLSTCSCLSQLKNSITDEEKSATATSLHSFAKLDWHGQKNLVAEWMKYGDVLKKSTSRRKSEVYLLPGSVNHLICRSALARIIGWGRYQWNGIRQRLRKNLTVPIHGSVGKKSNNSRYKVERDIRMRAFFDKIEALYSPRATQIVRDVAREGGNEEDEELTELPSHVSKRGLYKNFVAEHGWKYHSTSSGQVSLTRMEGVEQNNVPSHWTFLDFWDKNYPNMVITNPHTKNKASKKRRRDRTKVATTGEDRSKKVNENTKASKKQRCDQTVTKEPDERGGEDYICTDFYSAWQDVLSGKEK</sequence>
<feature type="compositionally biased region" description="Pro residues" evidence="1">
    <location>
        <begin position="8"/>
        <end position="20"/>
    </location>
</feature>
<dbReference type="AlphaFoldDB" id="A0A7S1YRU1"/>
<feature type="region of interest" description="Disordered" evidence="1">
    <location>
        <begin position="311"/>
        <end position="367"/>
    </location>
</feature>
<evidence type="ECO:0000256" key="1">
    <source>
        <dbReference type="SAM" id="MobiDB-lite"/>
    </source>
</evidence>
<feature type="region of interest" description="Disordered" evidence="1">
    <location>
        <begin position="1"/>
        <end position="24"/>
    </location>
</feature>
<name>A0A7S1YRU1_9STRA</name>